<sequence length="95" mass="10179">MLRRLTAASAAAVLSLTLLAAPPAAAKTVKPKSYPNCAALNKDYPHGVGKKGAKDRSKSKSKSFRPVTNFTVSTTVYNLNTKRDADRDGIACEKR</sequence>
<dbReference type="RefSeq" id="WP_171199823.1">
    <property type="nucleotide sequence ID" value="NZ_JABEND010000005.1"/>
</dbReference>
<dbReference type="SMART" id="SM00894">
    <property type="entry name" value="Excalibur"/>
    <property type="match status" value="1"/>
</dbReference>
<dbReference type="Proteomes" id="UP000562984">
    <property type="component" value="Unassembled WGS sequence"/>
</dbReference>
<feature type="region of interest" description="Disordered" evidence="1">
    <location>
        <begin position="45"/>
        <end position="65"/>
    </location>
</feature>
<feature type="chain" id="PRO_5038775795" evidence="2">
    <location>
        <begin position="21"/>
        <end position="95"/>
    </location>
</feature>
<evidence type="ECO:0000256" key="2">
    <source>
        <dbReference type="SAM" id="SignalP"/>
    </source>
</evidence>
<dbReference type="Pfam" id="PF05901">
    <property type="entry name" value="Excalibur"/>
    <property type="match status" value="1"/>
</dbReference>
<dbReference type="InterPro" id="IPR008613">
    <property type="entry name" value="Excalibur_Ca-bd_domain"/>
</dbReference>
<evidence type="ECO:0000313" key="4">
    <source>
        <dbReference type="EMBL" id="NNG36140.1"/>
    </source>
</evidence>
<dbReference type="EMBL" id="JABEND010000005">
    <property type="protein sequence ID" value="NNG36140.1"/>
    <property type="molecule type" value="Genomic_DNA"/>
</dbReference>
<accession>A0A849ACC2</accession>
<keyword evidence="2" id="KW-0732">Signal</keyword>
<keyword evidence="5" id="KW-1185">Reference proteome</keyword>
<reference evidence="4 5" key="1">
    <citation type="submission" date="2020-05" db="EMBL/GenBank/DDBJ databases">
        <title>Nakamurella sp. DB0629 isolated from air conditioner.</title>
        <authorList>
            <person name="Kim D.H."/>
            <person name="Kim D.-U."/>
        </authorList>
    </citation>
    <scope>NUCLEOTIDE SEQUENCE [LARGE SCALE GENOMIC DNA]</scope>
    <source>
        <strain evidence="4 5">DB0629</strain>
    </source>
</reference>
<dbReference type="AlphaFoldDB" id="A0A849ACC2"/>
<name>A0A849ACC2_9ACTN</name>
<protein>
    <submittedName>
        <fullName evidence="4">Excalibur calcium-binding domain-containing protein</fullName>
    </submittedName>
</protein>
<evidence type="ECO:0000256" key="1">
    <source>
        <dbReference type="SAM" id="MobiDB-lite"/>
    </source>
</evidence>
<proteinExistence type="predicted"/>
<evidence type="ECO:0000313" key="5">
    <source>
        <dbReference type="Proteomes" id="UP000562984"/>
    </source>
</evidence>
<organism evidence="4 5">
    <name type="scientific">Nakamurella aerolata</name>
    <dbReference type="NCBI Taxonomy" id="1656892"/>
    <lineage>
        <taxon>Bacteria</taxon>
        <taxon>Bacillati</taxon>
        <taxon>Actinomycetota</taxon>
        <taxon>Actinomycetes</taxon>
        <taxon>Nakamurellales</taxon>
        <taxon>Nakamurellaceae</taxon>
        <taxon>Nakamurella</taxon>
    </lineage>
</organism>
<feature type="domain" description="Excalibur calcium-binding" evidence="3">
    <location>
        <begin position="33"/>
        <end position="93"/>
    </location>
</feature>
<feature type="signal peptide" evidence="2">
    <location>
        <begin position="1"/>
        <end position="20"/>
    </location>
</feature>
<evidence type="ECO:0000259" key="3">
    <source>
        <dbReference type="SMART" id="SM00894"/>
    </source>
</evidence>
<comment type="caution">
    <text evidence="4">The sequence shown here is derived from an EMBL/GenBank/DDBJ whole genome shotgun (WGS) entry which is preliminary data.</text>
</comment>
<gene>
    <name evidence="4" type="ORF">HKD39_10510</name>
</gene>